<accession>A0A0P0L2V8</accession>
<reference evidence="2" key="1">
    <citation type="submission" date="2015-10" db="EMBL/GenBank/DDBJ databases">
        <title>Extensive mobilome-driven genome diversification in gut-associated Bacteroides vulgatus mpk.</title>
        <authorList>
            <person name="Beier S."/>
            <person name="Lange A."/>
            <person name="Huson D.H."/>
            <person name="Frick J.-S."/>
            <person name="Autenrieth I.B."/>
        </authorList>
    </citation>
    <scope>NUCLEOTIDE SEQUENCE [LARGE SCALE GENOMIC DNA]</scope>
    <source>
        <strain evidence="2">mpk</strain>
    </source>
</reference>
<gene>
    <name evidence="1" type="ORF">BvMPK_1121</name>
</gene>
<dbReference type="EMBL" id="CP013020">
    <property type="protein sequence ID" value="ALK83737.1"/>
    <property type="molecule type" value="Genomic_DNA"/>
</dbReference>
<reference evidence="1 2" key="2">
    <citation type="journal article" date="2016" name="Genome Biol. Evol.">
        <title>Extensive mobilome-driven genome diversification in mouse gut-associated Bacteroides vulgatus mpk.</title>
        <authorList>
            <person name="Lange A."/>
            <person name="Beier S."/>
            <person name="Steimle A."/>
            <person name="Autenrieth I.B."/>
            <person name="Huson D.H."/>
            <person name="Frick J.S."/>
        </authorList>
    </citation>
    <scope>NUCLEOTIDE SEQUENCE [LARGE SCALE GENOMIC DNA]</scope>
    <source>
        <strain evidence="2">mpk</strain>
    </source>
</reference>
<dbReference type="Proteomes" id="UP000061587">
    <property type="component" value="Chromosome"/>
</dbReference>
<dbReference type="AlphaFoldDB" id="A0A0P0L2V8"/>
<proteinExistence type="predicted"/>
<dbReference type="PATRIC" id="fig|821.40.peg.1342"/>
<protein>
    <submittedName>
        <fullName evidence="1">Uncharacterized protein</fullName>
    </submittedName>
</protein>
<sequence length="148" mass="17314">MLTNNYFCTLKYKIMKGILPVYCRTMGYVVLLLSVFVPLFMFMFGMINDSNLLFTKASIKLLIWFSLFMIFLAKVKDENEKISRIRIKAICYAIYLLGIYYIVMLVRGVYNGNLEEADNSIAIVYMVFNVICLEFGVQKSRVDRLFKK</sequence>
<evidence type="ECO:0000313" key="2">
    <source>
        <dbReference type="Proteomes" id="UP000061587"/>
    </source>
</evidence>
<organism evidence="1 2">
    <name type="scientific">Phocaeicola vulgatus</name>
    <name type="common">Bacteroides vulgatus</name>
    <dbReference type="NCBI Taxonomy" id="821"/>
    <lineage>
        <taxon>Bacteria</taxon>
        <taxon>Pseudomonadati</taxon>
        <taxon>Bacteroidota</taxon>
        <taxon>Bacteroidia</taxon>
        <taxon>Bacteroidales</taxon>
        <taxon>Bacteroidaceae</taxon>
        <taxon>Phocaeicola</taxon>
    </lineage>
</organism>
<name>A0A0P0L2V8_PHOVU</name>
<evidence type="ECO:0000313" key="1">
    <source>
        <dbReference type="EMBL" id="ALK83737.1"/>
    </source>
</evidence>